<organism evidence="1 2">
    <name type="scientific">Lactococcus lactis</name>
    <dbReference type="NCBI Taxonomy" id="1358"/>
    <lineage>
        <taxon>Bacteria</taxon>
        <taxon>Bacillati</taxon>
        <taxon>Bacillota</taxon>
        <taxon>Bacilli</taxon>
        <taxon>Lactobacillales</taxon>
        <taxon>Streptococcaceae</taxon>
        <taxon>Lactococcus</taxon>
    </lineage>
</organism>
<proteinExistence type="predicted"/>
<sequence>MKIISEIGGPSNQLSADSAMDSILYLAKRRTKKLLTNLVKYPKSRPDYLDFKKEFEKFYDVIMFIYENNSFKNKGIIVKVEGYQIFKRHFKVYERAIGPDQSNQLKKLCEIAEDHLNIRIKQEFIDQIDNELSFDEDNLPF</sequence>
<dbReference type="AlphaFoldDB" id="A0A3S3PBG0"/>
<name>A0A3S3PBG0_9LACT</name>
<reference evidence="1 2" key="1">
    <citation type="submission" date="2019-01" db="EMBL/GenBank/DDBJ databases">
        <title>Whole genome sequence of Lactococcus lactis isolated from cow milk.</title>
        <authorList>
            <person name="Sundararaman A."/>
            <person name="Tamang J.-P."/>
            <person name="Halami P."/>
        </authorList>
    </citation>
    <scope>NUCLEOTIDE SEQUENCE [LARGE SCALE GENOMIC DNA]</scope>
    <source>
        <strain evidence="1 2">C2D</strain>
    </source>
</reference>
<evidence type="ECO:0000313" key="1">
    <source>
        <dbReference type="EMBL" id="RWR45562.1"/>
    </source>
</evidence>
<dbReference type="EMBL" id="SAXH01000018">
    <property type="protein sequence ID" value="RWR45562.1"/>
    <property type="molecule type" value="Genomic_DNA"/>
</dbReference>
<evidence type="ECO:0000313" key="2">
    <source>
        <dbReference type="Proteomes" id="UP000285859"/>
    </source>
</evidence>
<accession>A0A3S3PBG0</accession>
<comment type="caution">
    <text evidence="1">The sequence shown here is derived from an EMBL/GenBank/DDBJ whole genome shotgun (WGS) entry which is preliminary data.</text>
</comment>
<gene>
    <name evidence="1" type="ORF">EO246_10255</name>
</gene>
<dbReference type="RefSeq" id="WP_128268003.1">
    <property type="nucleotide sequence ID" value="NZ_JACCJA010000018.1"/>
</dbReference>
<protein>
    <submittedName>
        <fullName evidence="1">Uncharacterized protein</fullName>
    </submittedName>
</protein>
<dbReference type="Proteomes" id="UP000285859">
    <property type="component" value="Unassembled WGS sequence"/>
</dbReference>